<gene>
    <name evidence="1" type="ORF">DU000_04965</name>
</gene>
<dbReference type="RefSeq" id="WP_114402264.1">
    <property type="nucleotide sequence ID" value="NZ_QPGB01000002.1"/>
</dbReference>
<dbReference type="AlphaFoldDB" id="A0A368L4U9"/>
<protein>
    <submittedName>
        <fullName evidence="1">Uncharacterized protein</fullName>
    </submittedName>
</protein>
<evidence type="ECO:0000313" key="1">
    <source>
        <dbReference type="EMBL" id="RCS58180.1"/>
    </source>
</evidence>
<dbReference type="OrthoDB" id="1551450at2"/>
<accession>A0A368L4U9</accession>
<name>A0A368L4U9_9BURK</name>
<proteinExistence type="predicted"/>
<comment type="caution">
    <text evidence="1">The sequence shown here is derived from an EMBL/GenBank/DDBJ whole genome shotgun (WGS) entry which is preliminary data.</text>
</comment>
<sequence>MRDPTVLRQIENVFHSLIRLRAAQYIDKYALALPLLKPTPAGEVAVFRVPGMGYFSYQWQQTGAQWWLDVESRYTAISGSGQRHRVTAQGASLLEDGF</sequence>
<evidence type="ECO:0000313" key="2">
    <source>
        <dbReference type="Proteomes" id="UP000252357"/>
    </source>
</evidence>
<dbReference type="Proteomes" id="UP000252357">
    <property type="component" value="Unassembled WGS sequence"/>
</dbReference>
<dbReference type="EMBL" id="QPGB01000002">
    <property type="protein sequence ID" value="RCS58180.1"/>
    <property type="molecule type" value="Genomic_DNA"/>
</dbReference>
<reference evidence="1 2" key="1">
    <citation type="journal article" date="2018" name="Int. J. Syst. Evol. Microbiol.">
        <title>Parvibium lacunae gen. nov., sp. nov., a new member of the family Alcaligenaceae isolated from a freshwater pond.</title>
        <authorList>
            <person name="Chen W.M."/>
            <person name="Xie P.B."/>
            <person name="Hsu M.Y."/>
            <person name="Sheu S.Y."/>
        </authorList>
    </citation>
    <scope>NUCLEOTIDE SEQUENCE [LARGE SCALE GENOMIC DNA]</scope>
    <source>
        <strain evidence="1 2">KMB9</strain>
    </source>
</reference>
<organism evidence="1 2">
    <name type="scientific">Parvibium lacunae</name>
    <dbReference type="NCBI Taxonomy" id="1888893"/>
    <lineage>
        <taxon>Bacteria</taxon>
        <taxon>Pseudomonadati</taxon>
        <taxon>Pseudomonadota</taxon>
        <taxon>Betaproteobacteria</taxon>
        <taxon>Burkholderiales</taxon>
        <taxon>Alcaligenaceae</taxon>
        <taxon>Parvibium</taxon>
    </lineage>
</organism>
<keyword evidence="2" id="KW-1185">Reference proteome</keyword>